<keyword evidence="2" id="KW-1133">Transmembrane helix</keyword>
<accession>A0A7X6JD62</accession>
<feature type="region of interest" description="Disordered" evidence="1">
    <location>
        <begin position="1"/>
        <end position="33"/>
    </location>
</feature>
<comment type="caution">
    <text evidence="3">The sequence shown here is derived from an EMBL/GenBank/DDBJ whole genome shotgun (WGS) entry which is preliminary data.</text>
</comment>
<feature type="compositionally biased region" description="Basic and acidic residues" evidence="1">
    <location>
        <begin position="7"/>
        <end position="18"/>
    </location>
</feature>
<dbReference type="Proteomes" id="UP000558475">
    <property type="component" value="Unassembled WGS sequence"/>
</dbReference>
<feature type="transmembrane region" description="Helical" evidence="2">
    <location>
        <begin position="39"/>
        <end position="60"/>
    </location>
</feature>
<dbReference type="EMBL" id="JAAXZB010000006">
    <property type="protein sequence ID" value="NKW11397.1"/>
    <property type="molecule type" value="Genomic_DNA"/>
</dbReference>
<keyword evidence="2" id="KW-0472">Membrane</keyword>
<organism evidence="3 5">
    <name type="scientific">Brucella tritici</name>
    <dbReference type="NCBI Taxonomy" id="94626"/>
    <lineage>
        <taxon>Bacteria</taxon>
        <taxon>Pseudomonadati</taxon>
        <taxon>Pseudomonadota</taxon>
        <taxon>Alphaproteobacteria</taxon>
        <taxon>Hyphomicrobiales</taxon>
        <taxon>Brucellaceae</taxon>
        <taxon>Brucella/Ochrobactrum group</taxon>
        <taxon>Brucella</taxon>
    </lineage>
</organism>
<reference evidence="3 5" key="1">
    <citation type="submission" date="2020-04" db="EMBL/GenBank/DDBJ databases">
        <title>Whole genome sequencing of clinical and environmental type strains of Ochrobactrum.</title>
        <authorList>
            <person name="Dharne M."/>
        </authorList>
    </citation>
    <scope>NUCLEOTIDE SEQUENCE [LARGE SCALE GENOMIC DNA]</scope>
    <source>
        <strain evidence="3 5">DSM 13340</strain>
    </source>
</reference>
<evidence type="ECO:0000256" key="1">
    <source>
        <dbReference type="SAM" id="MobiDB-lite"/>
    </source>
</evidence>
<evidence type="ECO:0000313" key="5">
    <source>
        <dbReference type="Proteomes" id="UP000558475"/>
    </source>
</evidence>
<name>A0A7X6JD62_9HYPH</name>
<dbReference type="EMBL" id="JAAXZB010000006">
    <property type="protein sequence ID" value="NKW11472.1"/>
    <property type="molecule type" value="Genomic_DNA"/>
</dbReference>
<evidence type="ECO:0000313" key="4">
    <source>
        <dbReference type="EMBL" id="NKW11472.1"/>
    </source>
</evidence>
<protein>
    <submittedName>
        <fullName evidence="3">Uncharacterized protein</fullName>
    </submittedName>
</protein>
<feature type="region of interest" description="Disordered" evidence="1">
    <location>
        <begin position="68"/>
        <end position="93"/>
    </location>
</feature>
<evidence type="ECO:0000256" key="2">
    <source>
        <dbReference type="SAM" id="Phobius"/>
    </source>
</evidence>
<dbReference type="AlphaFoldDB" id="A0A7X6JD62"/>
<gene>
    <name evidence="3" type="ORF">HGG76_27865</name>
    <name evidence="4" type="ORF">HGG76_28410</name>
</gene>
<evidence type="ECO:0000313" key="3">
    <source>
        <dbReference type="EMBL" id="NKW11397.1"/>
    </source>
</evidence>
<feature type="compositionally biased region" description="Polar residues" evidence="1">
    <location>
        <begin position="81"/>
        <end position="93"/>
    </location>
</feature>
<proteinExistence type="predicted"/>
<keyword evidence="2" id="KW-0812">Transmembrane</keyword>
<sequence>MSDASDENAKNSAEREDAAPELAGAATVNRSGRKRGSRVQTYVVIGLLASAVGYVGYSMFKQNDLAPSRISRGPNVDATPAGQQQADSERYQQSLDVVNQQGAQTADQSGAASSLRQTNRCAILTIFATSRRSPTLANVRWLLPTKFRHSGLRISLLTAARP</sequence>